<evidence type="ECO:0000256" key="2">
    <source>
        <dbReference type="ARBA" id="ARBA00010565"/>
    </source>
</evidence>
<dbReference type="GO" id="GO:0000811">
    <property type="term" value="C:GINS complex"/>
    <property type="evidence" value="ECO:0007669"/>
    <property type="project" value="TreeGrafter"/>
</dbReference>
<dbReference type="GO" id="GO:0006260">
    <property type="term" value="P:DNA replication"/>
    <property type="evidence" value="ECO:0007669"/>
    <property type="project" value="UniProtKB-KW"/>
</dbReference>
<comment type="similarity">
    <text evidence="2">Belongs to the GINS2/PSF2 family.</text>
</comment>
<protein>
    <recommendedName>
        <fullName evidence="4">DNA replication complex GINS protein PSF2</fullName>
    </recommendedName>
    <alternativeName>
        <fullName evidence="3">DNA replication complex GINS protein psf2</fullName>
    </alternativeName>
</protein>
<dbReference type="PANTHER" id="PTHR12772:SF0">
    <property type="entry name" value="DNA REPLICATION COMPLEX GINS PROTEIN PSF2"/>
    <property type="match status" value="1"/>
</dbReference>
<accession>A0A3M7M4M3</accession>
<evidence type="ECO:0000256" key="7">
    <source>
        <dbReference type="ARBA" id="ARBA00023242"/>
    </source>
</evidence>
<evidence type="ECO:0000313" key="11">
    <source>
        <dbReference type="EMBL" id="RMZ69465.1"/>
    </source>
</evidence>
<sequence length="197" mass="22108">MSLLLKRQHRANILPPPWLNEYSLTAILDHETDHEDTFSPPPRLPPQPSNNTFPTSPPFLANSTADAAPDALPYHWLELGEMLLEAASDDFEDPDHVRKLLRGLREVRMAKLRSGVNVLDAGGGFKMNGVGGMEVGEGRSFITGVIDGLRHVSLLDYYQTEKIAASREQQRKDRDREELENGYSGTADYDDDEMDMQ</sequence>
<evidence type="ECO:0000256" key="9">
    <source>
        <dbReference type="SAM" id="MobiDB-lite"/>
    </source>
</evidence>
<dbReference type="PANTHER" id="PTHR12772">
    <property type="entry name" value="DNA REPLICATION COMPLEX GINS PROTEIN PSF2"/>
    <property type="match status" value="1"/>
</dbReference>
<dbReference type="GO" id="GO:0000727">
    <property type="term" value="P:double-strand break repair via break-induced replication"/>
    <property type="evidence" value="ECO:0007669"/>
    <property type="project" value="TreeGrafter"/>
</dbReference>
<evidence type="ECO:0000256" key="1">
    <source>
        <dbReference type="ARBA" id="ARBA00004123"/>
    </source>
</evidence>
<evidence type="ECO:0000256" key="6">
    <source>
        <dbReference type="ARBA" id="ARBA00022829"/>
    </source>
</evidence>
<dbReference type="OrthoDB" id="1938138at2759"/>
<dbReference type="Gene3D" id="1.20.58.1020">
    <property type="match status" value="1"/>
</dbReference>
<dbReference type="EMBL" id="KE747818">
    <property type="protein sequence ID" value="RMZ69465.1"/>
    <property type="molecule type" value="Genomic_DNA"/>
</dbReference>
<dbReference type="AlphaFoldDB" id="A0A3M7M4M3"/>
<dbReference type="InterPro" id="IPR021151">
    <property type="entry name" value="GINS_A"/>
</dbReference>
<keyword evidence="5" id="KW-0235">DNA replication</keyword>
<dbReference type="FunFam" id="1.20.58.1020:FF:000001">
    <property type="entry name" value="DNA replication complex GINS protein PSF2"/>
    <property type="match status" value="1"/>
</dbReference>
<keyword evidence="7" id="KW-0539">Nucleus</keyword>
<feature type="compositionally biased region" description="Basic and acidic residues" evidence="9">
    <location>
        <begin position="165"/>
        <end position="179"/>
    </location>
</feature>
<organism evidence="11 12">
    <name type="scientific">Pyrenophora seminiperda CCB06</name>
    <dbReference type="NCBI Taxonomy" id="1302712"/>
    <lineage>
        <taxon>Eukaryota</taxon>
        <taxon>Fungi</taxon>
        <taxon>Dikarya</taxon>
        <taxon>Ascomycota</taxon>
        <taxon>Pezizomycotina</taxon>
        <taxon>Dothideomycetes</taxon>
        <taxon>Pleosporomycetidae</taxon>
        <taxon>Pleosporales</taxon>
        <taxon>Pleosporineae</taxon>
        <taxon>Pleosporaceae</taxon>
        <taxon>Pyrenophora</taxon>
    </lineage>
</organism>
<feature type="region of interest" description="Disordered" evidence="9">
    <location>
        <begin position="33"/>
        <end position="56"/>
    </location>
</feature>
<feature type="domain" description="GINS subunit" evidence="10">
    <location>
        <begin position="18"/>
        <end position="149"/>
    </location>
</feature>
<dbReference type="GO" id="GO:0007059">
    <property type="term" value="P:chromosome segregation"/>
    <property type="evidence" value="ECO:0007669"/>
    <property type="project" value="UniProtKB-KW"/>
</dbReference>
<comment type="subcellular location">
    <subcellularLocation>
        <location evidence="1">Nucleus</location>
    </subcellularLocation>
</comment>
<evidence type="ECO:0000259" key="10">
    <source>
        <dbReference type="Pfam" id="PF05916"/>
    </source>
</evidence>
<dbReference type="SUPFAM" id="SSF158573">
    <property type="entry name" value="GINS helical bundle-like"/>
    <property type="match status" value="1"/>
</dbReference>
<reference evidence="11 12" key="1">
    <citation type="journal article" date="2014" name="PLoS ONE">
        <title>De novo Genome Assembly of the Fungal Plant Pathogen Pyrenophora semeniperda.</title>
        <authorList>
            <person name="Soliai M.M."/>
            <person name="Meyer S.E."/>
            <person name="Udall J.A."/>
            <person name="Elzinga D.E."/>
            <person name="Hermansen R.A."/>
            <person name="Bodily P.M."/>
            <person name="Hart A.A."/>
            <person name="Coleman C.E."/>
        </authorList>
    </citation>
    <scope>NUCLEOTIDE SEQUENCE [LARGE SCALE GENOMIC DNA]</scope>
    <source>
        <strain evidence="11 12">CCB06</strain>
        <tissue evidence="11">Mycelium</tissue>
    </source>
</reference>
<keyword evidence="6" id="KW-0159">Chromosome partition</keyword>
<evidence type="ECO:0000256" key="4">
    <source>
        <dbReference type="ARBA" id="ARBA00015139"/>
    </source>
</evidence>
<dbReference type="InterPro" id="IPR007257">
    <property type="entry name" value="GINS_Psf2"/>
</dbReference>
<name>A0A3M7M4M3_9PLEO</name>
<evidence type="ECO:0000256" key="3">
    <source>
        <dbReference type="ARBA" id="ARBA00013969"/>
    </source>
</evidence>
<dbReference type="CDD" id="cd11712">
    <property type="entry name" value="GINS_A_psf2"/>
    <property type="match status" value="1"/>
</dbReference>
<dbReference type="Pfam" id="PF05916">
    <property type="entry name" value="Sld5"/>
    <property type="match status" value="1"/>
</dbReference>
<dbReference type="InterPro" id="IPR036224">
    <property type="entry name" value="GINS_bundle-like_dom_sf"/>
</dbReference>
<gene>
    <name evidence="11" type="ORF">GMOD_00006279</name>
</gene>
<dbReference type="Proteomes" id="UP000265663">
    <property type="component" value="Unassembled WGS sequence"/>
</dbReference>
<proteinExistence type="inferred from homology"/>
<feature type="compositionally biased region" description="Pro residues" evidence="9">
    <location>
        <begin position="39"/>
        <end position="48"/>
    </location>
</feature>
<feature type="compositionally biased region" description="Acidic residues" evidence="9">
    <location>
        <begin position="188"/>
        <end position="197"/>
    </location>
</feature>
<keyword evidence="12" id="KW-1185">Reference proteome</keyword>
<evidence type="ECO:0000256" key="5">
    <source>
        <dbReference type="ARBA" id="ARBA00022705"/>
    </source>
</evidence>
<feature type="region of interest" description="Disordered" evidence="9">
    <location>
        <begin position="165"/>
        <end position="197"/>
    </location>
</feature>
<comment type="function">
    <text evidence="8">The GINS complex plays an essential role in the initiation of DNA replication. Has a role in chromosome segregation.</text>
</comment>
<evidence type="ECO:0000313" key="12">
    <source>
        <dbReference type="Proteomes" id="UP000265663"/>
    </source>
</evidence>
<evidence type="ECO:0000256" key="8">
    <source>
        <dbReference type="ARBA" id="ARBA00025163"/>
    </source>
</evidence>